<evidence type="ECO:0008006" key="3">
    <source>
        <dbReference type="Google" id="ProtNLM"/>
    </source>
</evidence>
<dbReference type="EMBL" id="CP029347">
    <property type="protein sequence ID" value="AWL11181.1"/>
    <property type="molecule type" value="Genomic_DNA"/>
</dbReference>
<keyword evidence="2" id="KW-1185">Reference proteome</keyword>
<dbReference type="RefSeq" id="WP_162558480.1">
    <property type="nucleotide sequence ID" value="NZ_CP029347.1"/>
</dbReference>
<evidence type="ECO:0000313" key="1">
    <source>
        <dbReference type="EMBL" id="AWL11181.1"/>
    </source>
</evidence>
<gene>
    <name evidence="1" type="ORF">HMF8227_00685</name>
</gene>
<sequence>MRYIWMLLAAVLSGPVVAQGYLVKGLSQFSASEQAMLRAWLDSGEAAMHRLLGPLPFVTHIHLYPRRGAEPVPWAHTWKGARKSLHLYVDTDFGANDFTHDWTLYHEWSHLALPYLGEQHRWWAEGFASYMQYHLMEQVGVLRGSAEGQLQRRWRQYQHYFHSNEPLGVQAQSLIQQGQYPPAYWAGAQYFIRVQQRLPHKDLMSLVAKYTREHYNAAHGLKNVLEILDRLAGKPVFSNTYRQMTEG</sequence>
<protein>
    <recommendedName>
        <fullName evidence="3">Peptidase M61 catalytic domain-containing protein</fullName>
    </recommendedName>
</protein>
<evidence type="ECO:0000313" key="2">
    <source>
        <dbReference type="Proteomes" id="UP000245728"/>
    </source>
</evidence>
<organism evidence="1 2">
    <name type="scientific">Saliniradius amylolyticus</name>
    <dbReference type="NCBI Taxonomy" id="2183582"/>
    <lineage>
        <taxon>Bacteria</taxon>
        <taxon>Pseudomonadati</taxon>
        <taxon>Pseudomonadota</taxon>
        <taxon>Gammaproteobacteria</taxon>
        <taxon>Alteromonadales</taxon>
        <taxon>Alteromonadaceae</taxon>
        <taxon>Saliniradius</taxon>
    </lineage>
</organism>
<dbReference type="AlphaFoldDB" id="A0A2S2E0L0"/>
<accession>A0A2S2E0L0</accession>
<name>A0A2S2E0L0_9ALTE</name>
<dbReference type="Proteomes" id="UP000245728">
    <property type="component" value="Chromosome"/>
</dbReference>
<dbReference type="KEGG" id="salh:HMF8227_00685"/>
<proteinExistence type="predicted"/>
<reference evidence="1 2" key="1">
    <citation type="submission" date="2018-05" db="EMBL/GenBank/DDBJ databases">
        <title>Salinimonas sp. HMF8227 Genome sequencing and assembly.</title>
        <authorList>
            <person name="Kang H."/>
            <person name="Kang J."/>
            <person name="Cha I."/>
            <person name="Kim H."/>
            <person name="Joh K."/>
        </authorList>
    </citation>
    <scope>NUCLEOTIDE SEQUENCE [LARGE SCALE GENOMIC DNA]</scope>
    <source>
        <strain evidence="1 2">HMF8227</strain>
    </source>
</reference>